<dbReference type="PANTHER" id="PTHR11929">
    <property type="entry name" value="ALPHA- 1,3 -FUCOSYLTRANSFERASE"/>
    <property type="match status" value="1"/>
</dbReference>
<dbReference type="RefSeq" id="WP_394408353.1">
    <property type="nucleotide sequence ID" value="NZ_JBIGIC010000004.1"/>
</dbReference>
<sequence>MSATPNHAVFIDPSSDHFLEDRLFDTSNPTLNRDGTLLPFARLREHLQAHGIPVHTADRLRDGSVKARTNHYWSLGLLNGHRSLAGRADVRLRGFILLEPPLVAPWMYRALPELANTFEQVFLHNTLGDGYEIAGVPRPRLAKLHWPQPYADASEPHWSRTDRQSKLVVIAGLHNPRRRKPEFYSSRIEAVGALEPLGAVDLYGRGWERWWTRQAASPAYWLHRRAIRSTYRGSCASKMDTLSQYRFSLCFENMPMLGYVTEKIFDCLYAGTVPVYLGAPDISTLIPPQAYIDMRDFGSNDYAAMWASVSAMTDAEWQRRREAGRDFLRTAGKTLYHDSLVNIVATSIDGLPAAGRRD</sequence>
<dbReference type="SUPFAM" id="SSF53756">
    <property type="entry name" value="UDP-Glycosyltransferase/glycogen phosphorylase"/>
    <property type="match status" value="1"/>
</dbReference>
<evidence type="ECO:0000256" key="3">
    <source>
        <dbReference type="ARBA" id="ARBA00022679"/>
    </source>
</evidence>
<reference evidence="5 6" key="1">
    <citation type="submission" date="2024-08" db="EMBL/GenBank/DDBJ databases">
        <authorList>
            <person name="Lu H."/>
        </authorList>
    </citation>
    <scope>NUCLEOTIDE SEQUENCE [LARGE SCALE GENOMIC DNA]</scope>
    <source>
        <strain evidence="5 6">BYS78W</strain>
    </source>
</reference>
<evidence type="ECO:0000313" key="6">
    <source>
        <dbReference type="Proteomes" id="UP001606134"/>
    </source>
</evidence>
<protein>
    <submittedName>
        <fullName evidence="5">Glycosyltransferase family 10 domain-containing protein</fullName>
    </submittedName>
</protein>
<dbReference type="InterPro" id="IPR001503">
    <property type="entry name" value="Glyco_trans_10"/>
</dbReference>
<organism evidence="5 6">
    <name type="scientific">Pelomonas candidula</name>
    <dbReference type="NCBI Taxonomy" id="3299025"/>
    <lineage>
        <taxon>Bacteria</taxon>
        <taxon>Pseudomonadati</taxon>
        <taxon>Pseudomonadota</taxon>
        <taxon>Betaproteobacteria</taxon>
        <taxon>Burkholderiales</taxon>
        <taxon>Sphaerotilaceae</taxon>
        <taxon>Roseateles</taxon>
    </lineage>
</organism>
<dbReference type="InterPro" id="IPR038577">
    <property type="entry name" value="GT10-like_C_sf"/>
</dbReference>
<dbReference type="Pfam" id="PF00852">
    <property type="entry name" value="Glyco_transf_10"/>
    <property type="match status" value="1"/>
</dbReference>
<accession>A0ABW7HA50</accession>
<keyword evidence="2" id="KW-0328">Glycosyltransferase</keyword>
<proteinExistence type="inferred from homology"/>
<dbReference type="InterPro" id="IPR055270">
    <property type="entry name" value="Glyco_tran_10_C"/>
</dbReference>
<dbReference type="Proteomes" id="UP001606134">
    <property type="component" value="Unassembled WGS sequence"/>
</dbReference>
<comment type="caution">
    <text evidence="5">The sequence shown here is derived from an EMBL/GenBank/DDBJ whole genome shotgun (WGS) entry which is preliminary data.</text>
</comment>
<evidence type="ECO:0000256" key="1">
    <source>
        <dbReference type="ARBA" id="ARBA00008919"/>
    </source>
</evidence>
<gene>
    <name evidence="5" type="ORF">ACG04R_08885</name>
</gene>
<evidence type="ECO:0000313" key="5">
    <source>
        <dbReference type="EMBL" id="MFG6486784.1"/>
    </source>
</evidence>
<feature type="domain" description="Fucosyltransferase C-terminal" evidence="4">
    <location>
        <begin position="185"/>
        <end position="304"/>
    </location>
</feature>
<evidence type="ECO:0000256" key="2">
    <source>
        <dbReference type="ARBA" id="ARBA00022676"/>
    </source>
</evidence>
<dbReference type="EMBL" id="JBIGIC010000004">
    <property type="protein sequence ID" value="MFG6486784.1"/>
    <property type="molecule type" value="Genomic_DNA"/>
</dbReference>
<name>A0ABW7HA50_9BURK</name>
<keyword evidence="6" id="KW-1185">Reference proteome</keyword>
<evidence type="ECO:0000259" key="4">
    <source>
        <dbReference type="Pfam" id="PF00852"/>
    </source>
</evidence>
<dbReference type="Gene3D" id="3.40.50.11660">
    <property type="entry name" value="Glycosyl transferase family 10, C-terminal domain"/>
    <property type="match status" value="1"/>
</dbReference>
<dbReference type="PANTHER" id="PTHR11929:SF194">
    <property type="entry name" value="ALPHA-(1,3)-FUCOSYLTRANSFERASE 10"/>
    <property type="match status" value="1"/>
</dbReference>
<comment type="similarity">
    <text evidence="1">Belongs to the glycosyltransferase 10 family.</text>
</comment>
<keyword evidence="3" id="KW-0808">Transferase</keyword>